<keyword evidence="8" id="KW-0061">Asparagine biosynthesis</keyword>
<feature type="binding site" evidence="9">
    <location>
        <position position="286"/>
    </location>
    <ligand>
        <name>ATP</name>
        <dbReference type="ChEBI" id="CHEBI:30616"/>
    </ligand>
</feature>
<gene>
    <name evidence="11" type="ORF">A2934_01910</name>
</gene>
<comment type="caution">
    <text evidence="11">The sequence shown here is derived from an EMBL/GenBank/DDBJ whole genome shotgun (WGS) entry which is preliminary data.</text>
</comment>
<evidence type="ECO:0000256" key="3">
    <source>
        <dbReference type="ARBA" id="ARBA00012737"/>
    </source>
</evidence>
<accession>A0A1G2L2M8</accession>
<organism evidence="11 12">
    <name type="scientific">Candidatus Sungbacteria bacterium RIFCSPLOWO2_01_FULL_47_10</name>
    <dbReference type="NCBI Taxonomy" id="1802276"/>
    <lineage>
        <taxon>Bacteria</taxon>
        <taxon>Candidatus Sungiibacteriota</taxon>
    </lineage>
</organism>
<comment type="catalytic activity">
    <reaction evidence="7">
        <text>L-aspartate + L-glutamine + ATP + H2O = L-asparagine + L-glutamate + AMP + diphosphate + H(+)</text>
        <dbReference type="Rhea" id="RHEA:12228"/>
        <dbReference type="ChEBI" id="CHEBI:15377"/>
        <dbReference type="ChEBI" id="CHEBI:15378"/>
        <dbReference type="ChEBI" id="CHEBI:29985"/>
        <dbReference type="ChEBI" id="CHEBI:29991"/>
        <dbReference type="ChEBI" id="CHEBI:30616"/>
        <dbReference type="ChEBI" id="CHEBI:33019"/>
        <dbReference type="ChEBI" id="CHEBI:58048"/>
        <dbReference type="ChEBI" id="CHEBI:58359"/>
        <dbReference type="ChEBI" id="CHEBI:456215"/>
        <dbReference type="EC" id="6.3.5.4"/>
    </reaction>
</comment>
<dbReference type="InterPro" id="IPR014729">
    <property type="entry name" value="Rossmann-like_a/b/a_fold"/>
</dbReference>
<reference evidence="11 12" key="1">
    <citation type="journal article" date="2016" name="Nat. Commun.">
        <title>Thousands of microbial genomes shed light on interconnected biogeochemical processes in an aquifer system.</title>
        <authorList>
            <person name="Anantharaman K."/>
            <person name="Brown C.T."/>
            <person name="Hug L.A."/>
            <person name="Sharon I."/>
            <person name="Castelle C.J."/>
            <person name="Probst A.J."/>
            <person name="Thomas B.C."/>
            <person name="Singh A."/>
            <person name="Wilkins M.J."/>
            <person name="Karaoz U."/>
            <person name="Brodie E.L."/>
            <person name="Williams K.H."/>
            <person name="Hubbard S.S."/>
            <person name="Banfield J.F."/>
        </authorList>
    </citation>
    <scope>NUCLEOTIDE SEQUENCE [LARGE SCALE GENOMIC DNA]</scope>
</reference>
<dbReference type="GO" id="GO:0004066">
    <property type="term" value="F:asparagine synthase (glutamine-hydrolyzing) activity"/>
    <property type="evidence" value="ECO:0007669"/>
    <property type="project" value="UniProtKB-EC"/>
</dbReference>
<dbReference type="AlphaFoldDB" id="A0A1G2L2M8"/>
<evidence type="ECO:0000259" key="10">
    <source>
        <dbReference type="PROSITE" id="PS51278"/>
    </source>
</evidence>
<dbReference type="EC" id="6.3.5.4" evidence="3"/>
<dbReference type="GO" id="GO:0006529">
    <property type="term" value="P:asparagine biosynthetic process"/>
    <property type="evidence" value="ECO:0007669"/>
    <property type="project" value="UniProtKB-KW"/>
</dbReference>
<dbReference type="InterPro" id="IPR029055">
    <property type="entry name" value="Ntn_hydrolases_N"/>
</dbReference>
<dbReference type="InterPro" id="IPR051786">
    <property type="entry name" value="ASN_synthetase/amidase"/>
</dbReference>
<protein>
    <recommendedName>
        <fullName evidence="3">asparagine synthase (glutamine-hydrolyzing)</fullName>
        <ecNumber evidence="3">6.3.5.4</ecNumber>
    </recommendedName>
</protein>
<dbReference type="GO" id="GO:0005524">
    <property type="term" value="F:ATP binding"/>
    <property type="evidence" value="ECO:0007669"/>
    <property type="project" value="UniProtKB-KW"/>
</dbReference>
<dbReference type="CDD" id="cd00712">
    <property type="entry name" value="AsnB"/>
    <property type="match status" value="1"/>
</dbReference>
<dbReference type="PIRSF" id="PIRSF001589">
    <property type="entry name" value="Asn_synthetase_glu-h"/>
    <property type="match status" value="1"/>
</dbReference>
<dbReference type="Gene3D" id="3.60.20.10">
    <property type="entry name" value="Glutamine Phosphoribosylpyrophosphate, subunit 1, domain 1"/>
    <property type="match status" value="1"/>
</dbReference>
<dbReference type="CDD" id="cd01991">
    <property type="entry name" value="Asn_synthase_B_C"/>
    <property type="match status" value="1"/>
</dbReference>
<dbReference type="EMBL" id="MHQO01000041">
    <property type="protein sequence ID" value="OHA05938.1"/>
    <property type="molecule type" value="Genomic_DNA"/>
</dbReference>
<evidence type="ECO:0000256" key="8">
    <source>
        <dbReference type="PIRSR" id="PIRSR001589-1"/>
    </source>
</evidence>
<dbReference type="Proteomes" id="UP000177982">
    <property type="component" value="Unassembled WGS sequence"/>
</dbReference>
<dbReference type="InterPro" id="IPR006426">
    <property type="entry name" value="Asn_synth_AEB"/>
</dbReference>
<evidence type="ECO:0000313" key="12">
    <source>
        <dbReference type="Proteomes" id="UP000177982"/>
    </source>
</evidence>
<proteinExistence type="inferred from homology"/>
<dbReference type="Gene3D" id="3.40.50.620">
    <property type="entry name" value="HUPs"/>
    <property type="match status" value="1"/>
</dbReference>
<comment type="pathway">
    <text evidence="1">Amino-acid biosynthesis; L-asparagine biosynthesis; L-asparagine from L-aspartate (L-Gln route): step 1/1.</text>
</comment>
<keyword evidence="8" id="KW-0028">Amino-acid biosynthesis</keyword>
<keyword evidence="5 9" id="KW-0067">ATP-binding</keyword>
<keyword evidence="6 8" id="KW-0315">Glutamine amidotransferase</keyword>
<dbReference type="PANTHER" id="PTHR43284:SF1">
    <property type="entry name" value="ASPARAGINE SYNTHETASE"/>
    <property type="match status" value="1"/>
</dbReference>
<evidence type="ECO:0000313" key="11">
    <source>
        <dbReference type="EMBL" id="OHA05938.1"/>
    </source>
</evidence>
<evidence type="ECO:0000256" key="1">
    <source>
        <dbReference type="ARBA" id="ARBA00005187"/>
    </source>
</evidence>
<evidence type="ECO:0000256" key="7">
    <source>
        <dbReference type="ARBA" id="ARBA00048741"/>
    </source>
</evidence>
<dbReference type="PROSITE" id="PS51278">
    <property type="entry name" value="GATASE_TYPE_2"/>
    <property type="match status" value="1"/>
</dbReference>
<comment type="similarity">
    <text evidence="2">Belongs to the asparagine synthetase family.</text>
</comment>
<keyword evidence="4 9" id="KW-0547">Nucleotide-binding</keyword>
<feature type="active site" description="For GATase activity" evidence="8">
    <location>
        <position position="2"/>
    </location>
</feature>
<dbReference type="Pfam" id="PF00733">
    <property type="entry name" value="Asn_synthase"/>
    <property type="match status" value="1"/>
</dbReference>
<dbReference type="Pfam" id="PF13537">
    <property type="entry name" value="GATase_7"/>
    <property type="match status" value="1"/>
</dbReference>
<evidence type="ECO:0000256" key="4">
    <source>
        <dbReference type="ARBA" id="ARBA00022741"/>
    </source>
</evidence>
<evidence type="ECO:0000256" key="5">
    <source>
        <dbReference type="ARBA" id="ARBA00022840"/>
    </source>
</evidence>
<dbReference type="InterPro" id="IPR017932">
    <property type="entry name" value="GATase_2_dom"/>
</dbReference>
<name>A0A1G2L2M8_9BACT</name>
<feature type="binding site" evidence="9">
    <location>
        <position position="95"/>
    </location>
    <ligand>
        <name>L-glutamine</name>
        <dbReference type="ChEBI" id="CHEBI:58359"/>
    </ligand>
</feature>
<evidence type="ECO:0000256" key="2">
    <source>
        <dbReference type="ARBA" id="ARBA00005752"/>
    </source>
</evidence>
<dbReference type="PANTHER" id="PTHR43284">
    <property type="entry name" value="ASPARAGINE SYNTHETASE (GLUTAMINE-HYDROLYZING)"/>
    <property type="match status" value="1"/>
</dbReference>
<dbReference type="NCBIfam" id="TIGR01536">
    <property type="entry name" value="asn_synth_AEB"/>
    <property type="match status" value="1"/>
</dbReference>
<evidence type="ECO:0000256" key="9">
    <source>
        <dbReference type="PIRSR" id="PIRSR001589-2"/>
    </source>
</evidence>
<dbReference type="SUPFAM" id="SSF56235">
    <property type="entry name" value="N-terminal nucleophile aminohydrolases (Ntn hydrolases)"/>
    <property type="match status" value="1"/>
</dbReference>
<feature type="binding site" evidence="9">
    <location>
        <begin position="359"/>
        <end position="360"/>
    </location>
    <ligand>
        <name>ATP</name>
        <dbReference type="ChEBI" id="CHEBI:30616"/>
    </ligand>
</feature>
<sequence>MCGITGFLGKGSRETLEAMTGTLIHRGPDDAGYFYTADTIGLGFRRLSIIDLDTGNQPIFSEDGTIAVIFNGEIYNFQDLKKDLEDRHHFKTRTDTEVIVHLYEEVGEKVFEKLNGMFAIALWDGRKKKLILARDRFGKKPLYYTKAGKTVIFGSELKAVLKHPFVVRELDLESLNLYLTHECIPSPRSMFKNIFKVEPASFLVFENDFQRPSLYYRHEAGFEKSGEAGMLEGSLKVFDAKLREAVERRLVSDVPLGLFLSGGIDSSTVCWYAQELSKRPMNSFSIGFSDTDFDEMPDARLIASRIGTTHHEKMLDSKEVKDSVMELGGHLDEPVADTGIYLIHCVSKFAKQHVTVALSGSGGDELFMGYQTFQANKFAFLASAIPGPIRRQIIRPFVERMPTSFGKVSTDYKMKRFFLGLEYAPEHRDAIWIGAFVPEEKRELYSPDVRRCLAHANDFSAVDRIINTAKELPYLEQVSLMYQKLYMMENIIPYFDRASMAVSLEVRSPLLDYHIVDFANSLPENFKMRGLKGKYFLKKLMEKRLPASVLHAKKRGGNIPVARWLREGLKDIMVGTLNKNRVERDGIFQYESIKRLIDEHLAVKKDNRKQLWSLIAFQLWKEHWLK</sequence>
<feature type="domain" description="Glutamine amidotransferase type-2" evidence="10">
    <location>
        <begin position="2"/>
        <end position="208"/>
    </location>
</feature>
<dbReference type="InterPro" id="IPR001962">
    <property type="entry name" value="Asn_synthase"/>
</dbReference>
<dbReference type="SUPFAM" id="SSF52402">
    <property type="entry name" value="Adenine nucleotide alpha hydrolases-like"/>
    <property type="match status" value="1"/>
</dbReference>
<evidence type="ECO:0000256" key="6">
    <source>
        <dbReference type="ARBA" id="ARBA00022962"/>
    </source>
</evidence>
<dbReference type="GO" id="GO:0005829">
    <property type="term" value="C:cytosol"/>
    <property type="evidence" value="ECO:0007669"/>
    <property type="project" value="TreeGrafter"/>
</dbReference>
<dbReference type="InterPro" id="IPR033738">
    <property type="entry name" value="AsnB_N"/>
</dbReference>